<evidence type="ECO:0000313" key="2">
    <source>
        <dbReference type="Proteomes" id="UP000765509"/>
    </source>
</evidence>
<proteinExistence type="predicted"/>
<organism evidence="1 2">
    <name type="scientific">Austropuccinia psidii MF-1</name>
    <dbReference type="NCBI Taxonomy" id="1389203"/>
    <lineage>
        <taxon>Eukaryota</taxon>
        <taxon>Fungi</taxon>
        <taxon>Dikarya</taxon>
        <taxon>Basidiomycota</taxon>
        <taxon>Pucciniomycotina</taxon>
        <taxon>Pucciniomycetes</taxon>
        <taxon>Pucciniales</taxon>
        <taxon>Sphaerophragmiaceae</taxon>
        <taxon>Austropuccinia</taxon>
    </lineage>
</organism>
<comment type="caution">
    <text evidence="1">The sequence shown here is derived from an EMBL/GenBank/DDBJ whole genome shotgun (WGS) entry which is preliminary data.</text>
</comment>
<dbReference type="Proteomes" id="UP000765509">
    <property type="component" value="Unassembled WGS sequence"/>
</dbReference>
<name>A0A9Q3GQ76_9BASI</name>
<accession>A0A9Q3GQ76</accession>
<protein>
    <submittedName>
        <fullName evidence="1">Uncharacterized protein</fullName>
    </submittedName>
</protein>
<dbReference type="EMBL" id="AVOT02003954">
    <property type="protein sequence ID" value="MBW0475015.1"/>
    <property type="molecule type" value="Genomic_DNA"/>
</dbReference>
<sequence>MPYGVFSLIVPTVSTTNDSDEVTDNVMSVLTRDVNNEILPTTECVTPESNSAASFSSAGTIPTLATLTFWCQDFNLSSFALARTGQFGDQCPTSPQ</sequence>
<reference evidence="1" key="1">
    <citation type="submission" date="2021-03" db="EMBL/GenBank/DDBJ databases">
        <title>Draft genome sequence of rust myrtle Austropuccinia psidii MF-1, a brazilian biotype.</title>
        <authorList>
            <person name="Quecine M.C."/>
            <person name="Pachon D.M.R."/>
            <person name="Bonatelli M.L."/>
            <person name="Correr F.H."/>
            <person name="Franceschini L.M."/>
            <person name="Leite T.F."/>
            <person name="Margarido G.R.A."/>
            <person name="Almeida C.A."/>
            <person name="Ferrarezi J.A."/>
            <person name="Labate C.A."/>
        </authorList>
    </citation>
    <scope>NUCLEOTIDE SEQUENCE</scope>
    <source>
        <strain evidence="1">MF-1</strain>
    </source>
</reference>
<evidence type="ECO:0000313" key="1">
    <source>
        <dbReference type="EMBL" id="MBW0475015.1"/>
    </source>
</evidence>
<dbReference type="AlphaFoldDB" id="A0A9Q3GQ76"/>
<keyword evidence="2" id="KW-1185">Reference proteome</keyword>
<gene>
    <name evidence="1" type="ORF">O181_014730</name>
</gene>